<keyword evidence="3" id="KW-0819">tRNA processing</keyword>
<gene>
    <name evidence="13" type="ORF">ACFQO6_01075</name>
</gene>
<dbReference type="EC" id="2.7.7.72" evidence="13"/>
<evidence type="ECO:0000256" key="1">
    <source>
        <dbReference type="ARBA" id="ARBA00001946"/>
    </source>
</evidence>
<keyword evidence="8" id="KW-0067">ATP-binding</keyword>
<feature type="coiled-coil region" evidence="11">
    <location>
        <begin position="394"/>
        <end position="428"/>
    </location>
</feature>
<evidence type="ECO:0000256" key="4">
    <source>
        <dbReference type="ARBA" id="ARBA00022695"/>
    </source>
</evidence>
<comment type="caution">
    <text evidence="13">The sequence shown here is derived from an EMBL/GenBank/DDBJ whole genome shotgun (WGS) entry which is preliminary data.</text>
</comment>
<dbReference type="SUPFAM" id="SSF81301">
    <property type="entry name" value="Nucleotidyltransferase"/>
    <property type="match status" value="1"/>
</dbReference>
<evidence type="ECO:0000256" key="10">
    <source>
        <dbReference type="ARBA" id="ARBA00022884"/>
    </source>
</evidence>
<evidence type="ECO:0000313" key="14">
    <source>
        <dbReference type="Proteomes" id="UP001596524"/>
    </source>
</evidence>
<dbReference type="NCBIfam" id="TIGR02692">
    <property type="entry name" value="tRNA_CCA_actino"/>
    <property type="match status" value="1"/>
</dbReference>
<dbReference type="Proteomes" id="UP001596524">
    <property type="component" value="Unassembled WGS sequence"/>
</dbReference>
<keyword evidence="5" id="KW-0479">Metal-binding</keyword>
<comment type="cofactor">
    <cofactor evidence="1">
        <name>Mg(2+)</name>
        <dbReference type="ChEBI" id="CHEBI:18420"/>
    </cofactor>
</comment>
<dbReference type="SUPFAM" id="SSF81891">
    <property type="entry name" value="Poly A polymerase C-terminal region-like"/>
    <property type="match status" value="1"/>
</dbReference>
<keyword evidence="7" id="KW-0692">RNA repair</keyword>
<dbReference type="PANTHER" id="PTHR47545">
    <property type="entry name" value="MULTIFUNCTIONAL CCA PROTEIN"/>
    <property type="match status" value="1"/>
</dbReference>
<name>A0ABW2MV60_9ACTN</name>
<dbReference type="Pfam" id="PF01743">
    <property type="entry name" value="PolyA_pol"/>
    <property type="match status" value="1"/>
</dbReference>
<keyword evidence="14" id="KW-1185">Reference proteome</keyword>
<accession>A0ABW2MV60</accession>
<dbReference type="GO" id="GO:0004810">
    <property type="term" value="F:CCA tRNA nucleotidyltransferase activity"/>
    <property type="evidence" value="ECO:0007669"/>
    <property type="project" value="UniProtKB-EC"/>
</dbReference>
<dbReference type="SMART" id="SM00471">
    <property type="entry name" value="HDc"/>
    <property type="match status" value="1"/>
</dbReference>
<sequence length="482" mass="53683">MSDAALPPLTIVEIQRRVGAELDRIGSVIDELGALFAQAGEELALVGGPVRDAMIGRLQNDLDFATSARPEATERLVSGWADAVWDMGRDFGTIGCRKGPWQVEITTYRSETYDPTSRKPDVDFGDSLAGDLGRRDFTINAMAVGVPGREFVDLFGGIVDLAERVLRTPGKPEDSFSDDPLRMMRAARFAAQLGFSVAPDVVEAMTEMAGRIEIISAERIRDELVKLVCAPHPRLGLTLLVETGLADHVLPELPALALERDEHHRHKDVYEHTLTVLEQSIDLEHRLGGGPDFVSRFAALMHDVGKPKTRRFEEGGIVTFHHHDVVGAKLTRKRMQALRFSKAEIDAVATLVELHLRFHGYGSGEWTDSAVRRYVRDAGDQLERLHILTRADCTTRNQRKADRLRRTYDSLEERIARLSEQEELASIRPDLDGNQIMEILGVGPGRDVGAAYKFLLELRMDEGPQTPDEAEAALRAWWAERS</sequence>
<dbReference type="Gene3D" id="3.30.460.10">
    <property type="entry name" value="Beta Polymerase, domain 2"/>
    <property type="match status" value="1"/>
</dbReference>
<feature type="domain" description="HD" evidence="12">
    <location>
        <begin position="269"/>
        <end position="388"/>
    </location>
</feature>
<dbReference type="InterPro" id="IPR003607">
    <property type="entry name" value="HD/PDEase_dom"/>
</dbReference>
<keyword evidence="2 13" id="KW-0808">Transferase</keyword>
<dbReference type="InterPro" id="IPR006674">
    <property type="entry name" value="HD_domain"/>
</dbReference>
<proteinExistence type="predicted"/>
<dbReference type="InterPro" id="IPR043519">
    <property type="entry name" value="NT_sf"/>
</dbReference>
<dbReference type="NCBIfam" id="TIGR00277">
    <property type="entry name" value="HDIG"/>
    <property type="match status" value="1"/>
</dbReference>
<dbReference type="Pfam" id="PF12627">
    <property type="entry name" value="PolyA_pol_RNAbd"/>
    <property type="match status" value="1"/>
</dbReference>
<dbReference type="RefSeq" id="WP_255890378.1">
    <property type="nucleotide sequence ID" value="NZ_JAFMZM010000003.1"/>
</dbReference>
<evidence type="ECO:0000256" key="6">
    <source>
        <dbReference type="ARBA" id="ARBA00022741"/>
    </source>
</evidence>
<evidence type="ECO:0000256" key="7">
    <source>
        <dbReference type="ARBA" id="ARBA00022800"/>
    </source>
</evidence>
<dbReference type="CDD" id="cd00077">
    <property type="entry name" value="HDc"/>
    <property type="match status" value="1"/>
</dbReference>
<keyword evidence="9" id="KW-0460">Magnesium</keyword>
<protein>
    <submittedName>
        <fullName evidence="13">CCA tRNA nucleotidyltransferase</fullName>
        <ecNumber evidence="13">2.7.7.72</ecNumber>
    </submittedName>
</protein>
<dbReference type="Gene3D" id="1.10.3090.10">
    <property type="entry name" value="cca-adding enzyme, domain 2"/>
    <property type="match status" value="1"/>
</dbReference>
<keyword evidence="6" id="KW-0547">Nucleotide-binding</keyword>
<evidence type="ECO:0000256" key="3">
    <source>
        <dbReference type="ARBA" id="ARBA00022694"/>
    </source>
</evidence>
<keyword evidence="4 13" id="KW-0548">Nucleotidyltransferase</keyword>
<reference evidence="14" key="1">
    <citation type="journal article" date="2019" name="Int. J. Syst. Evol. Microbiol.">
        <title>The Global Catalogue of Microorganisms (GCM) 10K type strain sequencing project: providing services to taxonomists for standard genome sequencing and annotation.</title>
        <authorList>
            <consortium name="The Broad Institute Genomics Platform"/>
            <consortium name="The Broad Institute Genome Sequencing Center for Infectious Disease"/>
            <person name="Wu L."/>
            <person name="Ma J."/>
        </authorList>
    </citation>
    <scope>NUCLEOTIDE SEQUENCE [LARGE SCALE GENOMIC DNA]</scope>
    <source>
        <strain evidence="14">FCH27</strain>
    </source>
</reference>
<dbReference type="CDD" id="cd05398">
    <property type="entry name" value="NT_ClassII-CCAase"/>
    <property type="match status" value="1"/>
</dbReference>
<dbReference type="PROSITE" id="PS51831">
    <property type="entry name" value="HD"/>
    <property type="match status" value="1"/>
</dbReference>
<keyword evidence="10" id="KW-0694">RNA-binding</keyword>
<evidence type="ECO:0000256" key="2">
    <source>
        <dbReference type="ARBA" id="ARBA00022679"/>
    </source>
</evidence>
<dbReference type="InterPro" id="IPR032828">
    <property type="entry name" value="PolyA_RNA-bd"/>
</dbReference>
<dbReference type="InterPro" id="IPR050124">
    <property type="entry name" value="tRNA_CCA-adding_enzyme"/>
</dbReference>
<dbReference type="PANTHER" id="PTHR47545:SF1">
    <property type="entry name" value="MULTIFUNCTIONAL CCA PROTEIN"/>
    <property type="match status" value="1"/>
</dbReference>
<evidence type="ECO:0000313" key="13">
    <source>
        <dbReference type="EMBL" id="MFC7358844.1"/>
    </source>
</evidence>
<dbReference type="Pfam" id="PF01966">
    <property type="entry name" value="HD"/>
    <property type="match status" value="1"/>
</dbReference>
<keyword evidence="11" id="KW-0175">Coiled coil</keyword>
<evidence type="ECO:0000256" key="9">
    <source>
        <dbReference type="ARBA" id="ARBA00022842"/>
    </source>
</evidence>
<dbReference type="EMBL" id="JBHTCH010000001">
    <property type="protein sequence ID" value="MFC7358844.1"/>
    <property type="molecule type" value="Genomic_DNA"/>
</dbReference>
<evidence type="ECO:0000256" key="5">
    <source>
        <dbReference type="ARBA" id="ARBA00022723"/>
    </source>
</evidence>
<dbReference type="InterPro" id="IPR014065">
    <property type="entry name" value="tRNA_adenylyltransferase"/>
</dbReference>
<dbReference type="InterPro" id="IPR002646">
    <property type="entry name" value="PolA_pol_head_dom"/>
</dbReference>
<evidence type="ECO:0000259" key="12">
    <source>
        <dbReference type="PROSITE" id="PS51831"/>
    </source>
</evidence>
<evidence type="ECO:0000256" key="8">
    <source>
        <dbReference type="ARBA" id="ARBA00022840"/>
    </source>
</evidence>
<dbReference type="InterPro" id="IPR006675">
    <property type="entry name" value="HDIG_dom"/>
</dbReference>
<organism evidence="13 14">
    <name type="scientific">Nocardioides astragali</name>
    <dbReference type="NCBI Taxonomy" id="1776736"/>
    <lineage>
        <taxon>Bacteria</taxon>
        <taxon>Bacillati</taxon>
        <taxon>Actinomycetota</taxon>
        <taxon>Actinomycetes</taxon>
        <taxon>Propionibacteriales</taxon>
        <taxon>Nocardioidaceae</taxon>
        <taxon>Nocardioides</taxon>
    </lineage>
</organism>
<evidence type="ECO:0000256" key="11">
    <source>
        <dbReference type="SAM" id="Coils"/>
    </source>
</evidence>